<accession>A0A837D395</accession>
<dbReference type="PANTHER" id="PTHR33802:SF1">
    <property type="entry name" value="XK-RELATED PROTEIN"/>
    <property type="match status" value="1"/>
</dbReference>
<feature type="transmembrane region" description="Helical" evidence="2">
    <location>
        <begin position="156"/>
        <end position="175"/>
    </location>
</feature>
<dbReference type="AlphaFoldDB" id="A0A837D395"/>
<keyword evidence="2" id="KW-0812">Transmembrane</keyword>
<evidence type="ECO:0000313" key="4">
    <source>
        <dbReference type="Proteomes" id="UP000030848"/>
    </source>
</evidence>
<dbReference type="InterPro" id="IPR038330">
    <property type="entry name" value="TspO/MBR-related_sf"/>
</dbReference>
<gene>
    <name evidence="3" type="ORF">MINT15_39730</name>
</gene>
<feature type="transmembrane region" description="Helical" evidence="2">
    <location>
        <begin position="59"/>
        <end position="80"/>
    </location>
</feature>
<keyword evidence="2" id="KW-0472">Membrane</keyword>
<protein>
    <recommendedName>
        <fullName evidence="5">Tryptophan-rich sensory protein</fullName>
    </recommendedName>
</protein>
<comment type="caution">
    <text evidence="3">The sequence shown here is derived from an EMBL/GenBank/DDBJ whole genome shotgun (WGS) entry which is preliminary data.</text>
</comment>
<feature type="transmembrane region" description="Helical" evidence="2">
    <location>
        <begin position="225"/>
        <end position="243"/>
    </location>
</feature>
<evidence type="ECO:0000313" key="3">
    <source>
        <dbReference type="EMBL" id="KHF42167.1"/>
    </source>
</evidence>
<reference evidence="3 4" key="1">
    <citation type="submission" date="2014-10" db="EMBL/GenBank/DDBJ databases">
        <title>Genome sequence of Micropolyspora internatus JCM3315.</title>
        <authorList>
            <person name="Shin S.-K."/>
            <person name="Yi H."/>
        </authorList>
    </citation>
    <scope>NUCLEOTIDE SEQUENCE [LARGE SCALE GENOMIC DNA]</scope>
    <source>
        <strain evidence="3 4">JCM 3315</strain>
    </source>
</reference>
<dbReference type="Gene3D" id="1.20.1260.100">
    <property type="entry name" value="TspO/MBR protein"/>
    <property type="match status" value="1"/>
</dbReference>
<dbReference type="PANTHER" id="PTHR33802">
    <property type="entry name" value="SI:CH211-161H7.5-RELATED"/>
    <property type="match status" value="1"/>
</dbReference>
<evidence type="ECO:0008006" key="5">
    <source>
        <dbReference type="Google" id="ProtNLM"/>
    </source>
</evidence>
<feature type="transmembrane region" description="Helical" evidence="2">
    <location>
        <begin position="195"/>
        <end position="219"/>
    </location>
</feature>
<dbReference type="Proteomes" id="UP000030848">
    <property type="component" value="Unassembled WGS sequence"/>
</dbReference>
<evidence type="ECO:0000256" key="2">
    <source>
        <dbReference type="SAM" id="Phobius"/>
    </source>
</evidence>
<feature type="transmembrane region" description="Helical" evidence="2">
    <location>
        <begin position="248"/>
        <end position="268"/>
    </location>
</feature>
<organism evidence="3 4">
    <name type="scientific">Saccharomonospora viridis</name>
    <dbReference type="NCBI Taxonomy" id="1852"/>
    <lineage>
        <taxon>Bacteria</taxon>
        <taxon>Bacillati</taxon>
        <taxon>Actinomycetota</taxon>
        <taxon>Actinomycetes</taxon>
        <taxon>Pseudonocardiales</taxon>
        <taxon>Pseudonocardiaceae</taxon>
        <taxon>Saccharomonospora</taxon>
    </lineage>
</organism>
<feature type="region of interest" description="Disordered" evidence="1">
    <location>
        <begin position="1"/>
        <end position="20"/>
    </location>
</feature>
<dbReference type="EMBL" id="JRZE01000008">
    <property type="protein sequence ID" value="KHF42167.1"/>
    <property type="molecule type" value="Genomic_DNA"/>
</dbReference>
<name>A0A837D395_9PSEU</name>
<feature type="transmembrane region" description="Helical" evidence="2">
    <location>
        <begin position="133"/>
        <end position="150"/>
    </location>
</feature>
<keyword evidence="2" id="KW-1133">Transmembrane helix</keyword>
<feature type="transmembrane region" description="Helical" evidence="2">
    <location>
        <begin position="100"/>
        <end position="121"/>
    </location>
</feature>
<evidence type="ECO:0000256" key="1">
    <source>
        <dbReference type="SAM" id="MobiDB-lite"/>
    </source>
</evidence>
<feature type="transmembrane region" description="Helical" evidence="2">
    <location>
        <begin position="274"/>
        <end position="294"/>
    </location>
</feature>
<sequence>MGHGPFGRGGLPDTGGGLPTASWEVDHCPSGFVWRRGFPMRRDGSGAVEGRRSDLVRAVALLAAVVLQAVAGAIGGSGAWGEPVGSVANSYPTLILPGGGAFSIWTLIYVLSIVLAVRAALPRQRRREVHRGVGWWLVAAGVLNAAWVVAFTQRWLVLAEAIIVALLVVLCTAWVKVTGHPAGGWADRLLLHTPIGVYVGWVGVATVSGAASTGVALGITPPPSVSVPLAVLAVLGTAVAAVVAVVRFFAVFGFAAAVAWALAWIAVATPSWPVAAAAIVGVLSVVSAAVLSFWRSRDRVRASWG</sequence>
<proteinExistence type="predicted"/>
<feature type="compositionally biased region" description="Gly residues" evidence="1">
    <location>
        <begin position="1"/>
        <end position="18"/>
    </location>
</feature>